<dbReference type="PANTHER" id="PTHR42760:SF132">
    <property type="entry name" value="SHORT-CHAIN DEHYDROGENASE_REDUCTASE FAMILY PROTEIN"/>
    <property type="match status" value="1"/>
</dbReference>
<evidence type="ECO:0000256" key="1">
    <source>
        <dbReference type="ARBA" id="ARBA00006484"/>
    </source>
</evidence>
<proteinExistence type="inferred from homology"/>
<dbReference type="Gene3D" id="3.40.50.720">
    <property type="entry name" value="NAD(P)-binding Rossmann-like Domain"/>
    <property type="match status" value="1"/>
</dbReference>
<keyword evidence="2 3" id="KW-0560">Oxidoreductase</keyword>
<dbReference type="InterPro" id="IPR036291">
    <property type="entry name" value="NAD(P)-bd_dom_sf"/>
</dbReference>
<protein>
    <submittedName>
        <fullName evidence="3">3-oxoacyl-[acyl-carrier protein] reductase</fullName>
        <ecNumber evidence="3">1.1.1.100</ecNumber>
    </submittedName>
</protein>
<dbReference type="Pfam" id="PF13561">
    <property type="entry name" value="adh_short_C2"/>
    <property type="match status" value="1"/>
</dbReference>
<name>A0A6J4M3Z6_9CHLR</name>
<gene>
    <name evidence="3" type="ORF">AVDCRST_MAG93-7023</name>
</gene>
<dbReference type="SUPFAM" id="SSF51735">
    <property type="entry name" value="NAD(P)-binding Rossmann-fold domains"/>
    <property type="match status" value="1"/>
</dbReference>
<dbReference type="PRINTS" id="PR00081">
    <property type="entry name" value="GDHRDH"/>
</dbReference>
<dbReference type="PRINTS" id="PR00080">
    <property type="entry name" value="SDRFAMILY"/>
</dbReference>
<dbReference type="InterPro" id="IPR020904">
    <property type="entry name" value="Sc_DH/Rdtase_CS"/>
</dbReference>
<dbReference type="PANTHER" id="PTHR42760">
    <property type="entry name" value="SHORT-CHAIN DEHYDROGENASES/REDUCTASES FAMILY MEMBER"/>
    <property type="match status" value="1"/>
</dbReference>
<reference evidence="3" key="1">
    <citation type="submission" date="2020-02" db="EMBL/GenBank/DDBJ databases">
        <authorList>
            <person name="Meier V. D."/>
        </authorList>
    </citation>
    <scope>NUCLEOTIDE SEQUENCE</scope>
    <source>
        <strain evidence="3">AVDCRST_MAG93</strain>
    </source>
</reference>
<dbReference type="EMBL" id="CADCTR010002368">
    <property type="protein sequence ID" value="CAA9348993.1"/>
    <property type="molecule type" value="Genomic_DNA"/>
</dbReference>
<feature type="non-terminal residue" evidence="3">
    <location>
        <position position="1"/>
    </location>
</feature>
<dbReference type="GO" id="GO:0004316">
    <property type="term" value="F:3-oxoacyl-[acyl-carrier-protein] reductase (NADPH) activity"/>
    <property type="evidence" value="ECO:0007669"/>
    <property type="project" value="UniProtKB-EC"/>
</dbReference>
<organism evidence="3">
    <name type="scientific">uncultured Chloroflexia bacterium</name>
    <dbReference type="NCBI Taxonomy" id="1672391"/>
    <lineage>
        <taxon>Bacteria</taxon>
        <taxon>Bacillati</taxon>
        <taxon>Chloroflexota</taxon>
        <taxon>Chloroflexia</taxon>
        <taxon>environmental samples</taxon>
    </lineage>
</organism>
<sequence>EFGRLDIMVNNAGVEDQMPFLETPLDVWNKVIAVNLTGAWLGCQVAAGKMVERGEPGRIINISSIHEERSMPNNSTYCAAKGGVRMLMRTIAVELAPHGITVNNIAPGAIETPINENLDAHPDQMEKLLAEIPLGRMGRPEEVAEMALYLASDASAYVTGSTFFIDGGLSRHTSKF</sequence>
<accession>A0A6J4M3Z6</accession>
<dbReference type="InterPro" id="IPR002347">
    <property type="entry name" value="SDR_fam"/>
</dbReference>
<dbReference type="EC" id="1.1.1.100" evidence="3"/>
<evidence type="ECO:0000256" key="2">
    <source>
        <dbReference type="ARBA" id="ARBA00023002"/>
    </source>
</evidence>
<dbReference type="PROSITE" id="PS00061">
    <property type="entry name" value="ADH_SHORT"/>
    <property type="match status" value="1"/>
</dbReference>
<dbReference type="FunFam" id="3.40.50.720:FF:000084">
    <property type="entry name" value="Short-chain dehydrogenase reductase"/>
    <property type="match status" value="1"/>
</dbReference>
<comment type="similarity">
    <text evidence="1">Belongs to the short-chain dehydrogenases/reductases (SDR) family.</text>
</comment>
<dbReference type="AlphaFoldDB" id="A0A6J4M3Z6"/>
<evidence type="ECO:0000313" key="3">
    <source>
        <dbReference type="EMBL" id="CAA9348993.1"/>
    </source>
</evidence>